<keyword evidence="2" id="KW-1133">Transmembrane helix</keyword>
<feature type="transmembrane region" description="Helical" evidence="2">
    <location>
        <begin position="245"/>
        <end position="267"/>
    </location>
</feature>
<accession>A0A7K1UMA1</accession>
<name>A0A7K1UMA1_9MICC</name>
<dbReference type="Pfam" id="PF03806">
    <property type="entry name" value="ABG_transport"/>
    <property type="match status" value="1"/>
</dbReference>
<dbReference type="RefSeq" id="WP_157325665.1">
    <property type="nucleotide sequence ID" value="NZ_BMFX01000003.1"/>
</dbReference>
<dbReference type="OrthoDB" id="3314392at2"/>
<feature type="transmembrane region" description="Helical" evidence="2">
    <location>
        <begin position="145"/>
        <end position="166"/>
    </location>
</feature>
<gene>
    <name evidence="3" type="ORF">GNZ21_14765</name>
</gene>
<feature type="transmembrane region" description="Helical" evidence="2">
    <location>
        <begin position="114"/>
        <end position="133"/>
    </location>
</feature>
<reference evidence="3 4" key="1">
    <citation type="submission" date="2019-12" db="EMBL/GenBank/DDBJ databases">
        <title>Nesterenkonia muleiensis sp. nov., a novel actinobacterium isolated from sap of Populus euphratica.</title>
        <authorList>
            <person name="Wang R."/>
        </authorList>
    </citation>
    <scope>NUCLEOTIDE SEQUENCE [LARGE SCALE GENOMIC DNA]</scope>
    <source>
        <strain evidence="3 4">F10</strain>
    </source>
</reference>
<evidence type="ECO:0000313" key="3">
    <source>
        <dbReference type="EMBL" id="MVT27597.1"/>
    </source>
</evidence>
<comment type="caution">
    <text evidence="3">The sequence shown here is derived from an EMBL/GenBank/DDBJ whole genome shotgun (WGS) entry which is preliminary data.</text>
</comment>
<feature type="transmembrane region" description="Helical" evidence="2">
    <location>
        <begin position="59"/>
        <end position="77"/>
    </location>
</feature>
<feature type="transmembrane region" description="Helical" evidence="2">
    <location>
        <begin position="373"/>
        <end position="395"/>
    </location>
</feature>
<feature type="transmembrane region" description="Helical" evidence="2">
    <location>
        <begin position="415"/>
        <end position="437"/>
    </location>
</feature>
<evidence type="ECO:0000256" key="1">
    <source>
        <dbReference type="SAM" id="MobiDB-lite"/>
    </source>
</evidence>
<dbReference type="InterPro" id="IPR004697">
    <property type="entry name" value="AbgT"/>
</dbReference>
<dbReference type="GO" id="GO:1902604">
    <property type="term" value="P:p-aminobenzoyl-glutamate transmembrane transport"/>
    <property type="evidence" value="ECO:0007669"/>
    <property type="project" value="InterPro"/>
</dbReference>
<feature type="transmembrane region" description="Helical" evidence="2">
    <location>
        <begin position="337"/>
        <end position="361"/>
    </location>
</feature>
<evidence type="ECO:0000256" key="2">
    <source>
        <dbReference type="SAM" id="Phobius"/>
    </source>
</evidence>
<sequence>MSTPPQEPEQQDTEHTENAEPADTVAAGSGTLESGKRKGFFQKFLDFIEWAGNKLPHPVTLFALLALLVVLLSWLLSQIGLSVEDPLEGETVEVFNLLSAEGVEWMFTSAVDNFIGFAPLGVVLATMIGIGMAESTGLIGTALRSFILAIPRTLVTFAIVFAGIMSSVASDAGYVVLPPLAAILFVALGRHPLAGIAAAFAGVSAGFSANLLLSGTDVMLGELTIEAAATINPDYADQMNLAMNYWFIIVSTFVLAIAGTLVSQFIVEPRLGKWTGEGVIEGEDQAKLKITPTEKKGLIWAGISLLITAALLLLLIVPPNAPMRGEDGAVVESPFMSSLAIILVVVFFVPGLVYGIVTNVVKNDTDAVNHISKYLAGMAMFLVLAFTAGQFIAYFDQTNLGLIVSVLGADALDSINLTGIPLVIVFMLFVGIVNLFIGSASAKWAMLAPIMVPIMMQLGISPEFTQAAYRVSDSATNILSPLMTYFALIIVVAQRYDKRIGIGSLVSVMLPYSLAFWAVWTVMTIGWMGLDLPLGPNAPIYYEGP</sequence>
<dbReference type="PANTHER" id="PTHR30282">
    <property type="entry name" value="P-AMINOBENZOYL GLUTAMATE TRANSPORTER"/>
    <property type="match status" value="1"/>
</dbReference>
<feature type="region of interest" description="Disordered" evidence="1">
    <location>
        <begin position="1"/>
        <end position="31"/>
    </location>
</feature>
<feature type="transmembrane region" description="Helical" evidence="2">
    <location>
        <begin position="505"/>
        <end position="530"/>
    </location>
</feature>
<evidence type="ECO:0000313" key="4">
    <source>
        <dbReference type="Proteomes" id="UP000460157"/>
    </source>
</evidence>
<feature type="transmembrane region" description="Helical" evidence="2">
    <location>
        <begin position="196"/>
        <end position="213"/>
    </location>
</feature>
<feature type="transmembrane region" description="Helical" evidence="2">
    <location>
        <begin position="172"/>
        <end position="189"/>
    </location>
</feature>
<dbReference type="Proteomes" id="UP000460157">
    <property type="component" value="Unassembled WGS sequence"/>
</dbReference>
<feature type="transmembrane region" description="Helical" evidence="2">
    <location>
        <begin position="474"/>
        <end position="493"/>
    </location>
</feature>
<dbReference type="PANTHER" id="PTHR30282:SF0">
    <property type="entry name" value="P-AMINOBENZOYL-GLUTAMATE TRANSPORT PROTEIN"/>
    <property type="match status" value="1"/>
</dbReference>
<keyword evidence="2" id="KW-0812">Transmembrane</keyword>
<feature type="transmembrane region" description="Helical" evidence="2">
    <location>
        <begin position="297"/>
        <end position="317"/>
    </location>
</feature>
<feature type="transmembrane region" description="Helical" evidence="2">
    <location>
        <begin position="444"/>
        <end position="462"/>
    </location>
</feature>
<proteinExistence type="predicted"/>
<keyword evidence="4" id="KW-1185">Reference proteome</keyword>
<organism evidence="3 4">
    <name type="scientific">Nesterenkonia alkaliphila</name>
    <dbReference type="NCBI Taxonomy" id="1463631"/>
    <lineage>
        <taxon>Bacteria</taxon>
        <taxon>Bacillati</taxon>
        <taxon>Actinomycetota</taxon>
        <taxon>Actinomycetes</taxon>
        <taxon>Micrococcales</taxon>
        <taxon>Micrococcaceae</taxon>
        <taxon>Nesterenkonia</taxon>
    </lineage>
</organism>
<keyword evidence="2" id="KW-0472">Membrane</keyword>
<protein>
    <submittedName>
        <fullName evidence="3">AbgT family transporter</fullName>
    </submittedName>
</protein>
<dbReference type="AlphaFoldDB" id="A0A7K1UMA1"/>
<dbReference type="GO" id="GO:0015558">
    <property type="term" value="F:secondary active p-aminobenzoyl-glutamate transmembrane transporter activity"/>
    <property type="evidence" value="ECO:0007669"/>
    <property type="project" value="InterPro"/>
</dbReference>
<dbReference type="EMBL" id="WRPM01000101">
    <property type="protein sequence ID" value="MVT27597.1"/>
    <property type="molecule type" value="Genomic_DNA"/>
</dbReference>